<dbReference type="UniPathway" id="UPA00035">
    <property type="reaction ID" value="UER00042"/>
</dbReference>
<dbReference type="SUPFAM" id="SSF51366">
    <property type="entry name" value="Ribulose-phoshate binding barrel"/>
    <property type="match status" value="1"/>
</dbReference>
<dbReference type="InterPro" id="IPR044643">
    <property type="entry name" value="TrpF_fam"/>
</dbReference>
<reference evidence="11" key="1">
    <citation type="submission" date="2016-04" db="EMBL/GenBank/DDBJ databases">
        <title>Comparative genomics of biotechnologically important yeasts.</title>
        <authorList>
            <consortium name="DOE Joint Genome Institute"/>
            <person name="Riley R."/>
            <person name="Haridas S."/>
            <person name="Wolfe K.H."/>
            <person name="Lopes M.R."/>
            <person name="Hittinger C.T."/>
            <person name="Goker M."/>
            <person name="Salamov A."/>
            <person name="Wisecaver J."/>
            <person name="Long T.M."/>
            <person name="Aerts A.L."/>
            <person name="Barry K."/>
            <person name="Choi C."/>
            <person name="Clum A."/>
            <person name="Coughlan A.Y."/>
            <person name="Deshpande S."/>
            <person name="Douglass A.P."/>
            <person name="Hanson S.J."/>
            <person name="Klenk H.-P."/>
            <person name="Labutti K."/>
            <person name="Lapidus A."/>
            <person name="Lindquist E."/>
            <person name="Lipzen A."/>
            <person name="Meier-Kolthoff J.P."/>
            <person name="Ohm R.A."/>
            <person name="Otillar R.P."/>
            <person name="Pangilinan J."/>
            <person name="Peng Y."/>
            <person name="Rokas A."/>
            <person name="Rosa C.A."/>
            <person name="Scheuner C."/>
            <person name="Sibirny A.A."/>
            <person name="Slot J.C."/>
            <person name="Stielow J.B."/>
            <person name="Sun H."/>
            <person name="Kurtzman C.P."/>
            <person name="Blackwell M."/>
            <person name="Grigoriev I.V."/>
            <person name="Jeffries T.W."/>
        </authorList>
    </citation>
    <scope>NUCLEOTIDE SEQUENCE [LARGE SCALE GENOMIC DNA]</scope>
    <source>
        <strain evidence="11">NRRL YB-2248</strain>
    </source>
</reference>
<dbReference type="EMBL" id="KV453852">
    <property type="protein sequence ID" value="ODV85576.1"/>
    <property type="molecule type" value="Genomic_DNA"/>
</dbReference>
<evidence type="ECO:0000313" key="10">
    <source>
        <dbReference type="EMBL" id="ODV85576.1"/>
    </source>
</evidence>
<dbReference type="AlphaFoldDB" id="A0A1E4T1E2"/>
<sequence length="248" mass="27116">MTRKVVKICGLQTTEAAQQAIASGADLLGVILVPNRARTIEHLTAKQLSALCKEQRQKHQREFISSKDLLAHLRSKMTEYSGSEWFEYAVDQISANGPFLVGVFRNQPLSEVQKLSDALDLDFIQLHGSENFPEYIEALDKPVIPRYVLQQTNISEALETGRHIIPLLDSEFGGEGKVISWSDASQFGNSNGLNGRYLLAGGLNPDNVKEALGVDGCIGVDVSGGTETEGVKDLNKIKLFVSNAKTMV</sequence>
<dbReference type="PANTHER" id="PTHR42894:SF1">
    <property type="entry name" value="N-(5'-PHOSPHORIBOSYL)ANTHRANILATE ISOMERASE"/>
    <property type="match status" value="1"/>
</dbReference>
<evidence type="ECO:0000256" key="7">
    <source>
        <dbReference type="ARBA" id="ARBA00023141"/>
    </source>
</evidence>
<evidence type="ECO:0000256" key="3">
    <source>
        <dbReference type="ARBA" id="ARBA00012572"/>
    </source>
</evidence>
<dbReference type="EC" id="5.3.1.24" evidence="3"/>
<dbReference type="HAMAP" id="MF_00135">
    <property type="entry name" value="PRAI"/>
    <property type="match status" value="1"/>
</dbReference>
<keyword evidence="8" id="KW-0413">Isomerase</keyword>
<dbReference type="CDD" id="cd00405">
    <property type="entry name" value="PRAI"/>
    <property type="match status" value="1"/>
</dbReference>
<evidence type="ECO:0000256" key="8">
    <source>
        <dbReference type="ARBA" id="ARBA00023235"/>
    </source>
</evidence>
<dbReference type="Gene3D" id="3.20.20.70">
    <property type="entry name" value="Aldolase class I"/>
    <property type="match status" value="1"/>
</dbReference>
<protein>
    <recommendedName>
        <fullName evidence="4">N-(5'-phosphoribosyl)anthranilate isomerase</fullName>
        <ecNumber evidence="3">5.3.1.24</ecNumber>
    </recommendedName>
</protein>
<evidence type="ECO:0000256" key="2">
    <source>
        <dbReference type="ARBA" id="ARBA00007571"/>
    </source>
</evidence>
<dbReference type="GO" id="GO:0004640">
    <property type="term" value="F:phosphoribosylanthranilate isomerase activity"/>
    <property type="evidence" value="ECO:0007669"/>
    <property type="project" value="UniProtKB-EC"/>
</dbReference>
<proteinExistence type="inferred from homology"/>
<comment type="pathway">
    <text evidence="1">Amino-acid biosynthesis; L-tryptophan biosynthesis; L-tryptophan from chorismate: step 3/5.</text>
</comment>
<dbReference type="Proteomes" id="UP000094801">
    <property type="component" value="Unassembled WGS sequence"/>
</dbReference>
<evidence type="ECO:0000256" key="5">
    <source>
        <dbReference type="ARBA" id="ARBA00022605"/>
    </source>
</evidence>
<keyword evidence="7" id="KW-0057">Aromatic amino acid biosynthesis</keyword>
<keyword evidence="11" id="KW-1185">Reference proteome</keyword>
<evidence type="ECO:0000256" key="1">
    <source>
        <dbReference type="ARBA" id="ARBA00004664"/>
    </source>
</evidence>
<organism evidence="10 11">
    <name type="scientific">[Candida] arabinofermentans NRRL YB-2248</name>
    <dbReference type="NCBI Taxonomy" id="983967"/>
    <lineage>
        <taxon>Eukaryota</taxon>
        <taxon>Fungi</taxon>
        <taxon>Dikarya</taxon>
        <taxon>Ascomycota</taxon>
        <taxon>Saccharomycotina</taxon>
        <taxon>Pichiomycetes</taxon>
        <taxon>Pichiales</taxon>
        <taxon>Pichiaceae</taxon>
        <taxon>Ogataea</taxon>
        <taxon>Ogataea/Candida clade</taxon>
    </lineage>
</organism>
<dbReference type="InterPro" id="IPR011060">
    <property type="entry name" value="RibuloseP-bd_barrel"/>
</dbReference>
<evidence type="ECO:0000256" key="6">
    <source>
        <dbReference type="ARBA" id="ARBA00022822"/>
    </source>
</evidence>
<dbReference type="Pfam" id="PF00697">
    <property type="entry name" value="PRAI"/>
    <property type="match status" value="1"/>
</dbReference>
<comment type="similarity">
    <text evidence="2">Belongs to the TrpF family.</text>
</comment>
<gene>
    <name evidence="10" type="ORF">CANARDRAFT_7683</name>
</gene>
<accession>A0A1E4T1E2</accession>
<name>A0A1E4T1E2_9ASCO</name>
<evidence type="ECO:0000256" key="4">
    <source>
        <dbReference type="ARBA" id="ARBA00022272"/>
    </source>
</evidence>
<dbReference type="InterPro" id="IPR013785">
    <property type="entry name" value="Aldolase_TIM"/>
</dbReference>
<dbReference type="OrthoDB" id="524799at2759"/>
<dbReference type="InterPro" id="IPR001240">
    <property type="entry name" value="PRAI_dom"/>
</dbReference>
<feature type="domain" description="N-(5'phosphoribosyl) anthranilate isomerase (PRAI)" evidence="9">
    <location>
        <begin position="56"/>
        <end position="242"/>
    </location>
</feature>
<keyword evidence="5" id="KW-0028">Amino-acid biosynthesis</keyword>
<dbReference type="GO" id="GO:0000162">
    <property type="term" value="P:L-tryptophan biosynthetic process"/>
    <property type="evidence" value="ECO:0007669"/>
    <property type="project" value="UniProtKB-UniPathway"/>
</dbReference>
<dbReference type="PANTHER" id="PTHR42894">
    <property type="entry name" value="N-(5'-PHOSPHORIBOSYL)ANTHRANILATE ISOMERASE"/>
    <property type="match status" value="1"/>
</dbReference>
<keyword evidence="6" id="KW-0822">Tryptophan biosynthesis</keyword>
<dbReference type="STRING" id="983967.A0A1E4T1E2"/>
<evidence type="ECO:0000313" key="11">
    <source>
        <dbReference type="Proteomes" id="UP000094801"/>
    </source>
</evidence>
<evidence type="ECO:0000259" key="9">
    <source>
        <dbReference type="Pfam" id="PF00697"/>
    </source>
</evidence>